<name>A0A395NRI8_TRIAR</name>
<dbReference type="Proteomes" id="UP000266272">
    <property type="component" value="Unassembled WGS sequence"/>
</dbReference>
<dbReference type="EMBL" id="PXOA01000205">
    <property type="protein sequence ID" value="RFU78554.1"/>
    <property type="molecule type" value="Genomic_DNA"/>
</dbReference>
<reference evidence="3 4" key="1">
    <citation type="journal article" date="2018" name="PLoS Pathog.">
        <title>Evolution of structural diversity of trichothecenes, a family of toxins produced by plant pathogenic and entomopathogenic fungi.</title>
        <authorList>
            <person name="Proctor R.H."/>
            <person name="McCormick S.P."/>
            <person name="Kim H.S."/>
            <person name="Cardoza R.E."/>
            <person name="Stanley A.M."/>
            <person name="Lindo L."/>
            <person name="Kelly A."/>
            <person name="Brown D.W."/>
            <person name="Lee T."/>
            <person name="Vaughan M.M."/>
            <person name="Alexander N.J."/>
            <person name="Busman M."/>
            <person name="Gutierrez S."/>
        </authorList>
    </citation>
    <scope>NUCLEOTIDE SEQUENCE [LARGE SCALE GENOMIC DNA]</scope>
    <source>
        <strain evidence="3 4">IBT 40837</strain>
    </source>
</reference>
<protein>
    <recommendedName>
        <fullName evidence="2">Nephrocystin 3-like N-terminal domain-containing protein</fullName>
    </recommendedName>
</protein>
<evidence type="ECO:0000313" key="3">
    <source>
        <dbReference type="EMBL" id="RFU78554.1"/>
    </source>
</evidence>
<dbReference type="Pfam" id="PF24883">
    <property type="entry name" value="NPHP3_N"/>
    <property type="match status" value="1"/>
</dbReference>
<organism evidence="3 4">
    <name type="scientific">Trichoderma arundinaceum</name>
    <dbReference type="NCBI Taxonomy" id="490622"/>
    <lineage>
        <taxon>Eukaryota</taxon>
        <taxon>Fungi</taxon>
        <taxon>Dikarya</taxon>
        <taxon>Ascomycota</taxon>
        <taxon>Pezizomycotina</taxon>
        <taxon>Sordariomycetes</taxon>
        <taxon>Hypocreomycetidae</taxon>
        <taxon>Hypocreales</taxon>
        <taxon>Hypocreaceae</taxon>
        <taxon>Trichoderma</taxon>
    </lineage>
</organism>
<evidence type="ECO:0000313" key="4">
    <source>
        <dbReference type="Proteomes" id="UP000266272"/>
    </source>
</evidence>
<dbReference type="PANTHER" id="PTHR10039">
    <property type="entry name" value="AMELOGENIN"/>
    <property type="match status" value="1"/>
</dbReference>
<accession>A0A395NRI8</accession>
<gene>
    <name evidence="3" type="ORF">TARUN_3670</name>
</gene>
<dbReference type="OrthoDB" id="4897932at2759"/>
<comment type="caution">
    <text evidence="3">The sequence shown here is derived from an EMBL/GenBank/DDBJ whole genome shotgun (WGS) entry which is preliminary data.</text>
</comment>
<keyword evidence="1" id="KW-0677">Repeat</keyword>
<sequence>MLLCGIIGDFEKDAELRRKLAYFFCQGTDNRINTATAIVSGLIFSFLRQHQGLLSRVRKQNEKEPKGQLEGPNAWFALCGIFKSIIQDPCITDPICAIDALDECQNEESLDLLLALIVETSKHVKWLLSSRNEKEIEWGLESVESRQRLVLELKGNAEYISNAVEIYIDHCVQDIRALKHDEKLRTKTIDILKKKANGTFLWVTLVVQQLRNKSRRHVGRVLQMMPEGLGNLYMEIMKRARERWGDDEKACLVLLATVTAADRPLHLEELYLFTKPHIRDLEIIYNLDDITDLAKACGAFISIRDDTIYFIHQSVKTT</sequence>
<feature type="domain" description="Nephrocystin 3-like N-terminal" evidence="2">
    <location>
        <begin position="3"/>
        <end position="131"/>
    </location>
</feature>
<evidence type="ECO:0000256" key="1">
    <source>
        <dbReference type="ARBA" id="ARBA00022737"/>
    </source>
</evidence>
<dbReference type="PANTHER" id="PTHR10039:SF14">
    <property type="entry name" value="NACHT DOMAIN-CONTAINING PROTEIN"/>
    <property type="match status" value="1"/>
</dbReference>
<dbReference type="InterPro" id="IPR056884">
    <property type="entry name" value="NPHP3-like_N"/>
</dbReference>
<dbReference type="AlphaFoldDB" id="A0A395NRI8"/>
<evidence type="ECO:0000259" key="2">
    <source>
        <dbReference type="Pfam" id="PF24883"/>
    </source>
</evidence>
<keyword evidence="4" id="KW-1185">Reference proteome</keyword>
<dbReference type="STRING" id="490622.A0A395NRI8"/>
<proteinExistence type="predicted"/>